<evidence type="ECO:0000313" key="2">
    <source>
        <dbReference type="EMBL" id="MBU5676995.1"/>
    </source>
</evidence>
<dbReference type="EMBL" id="JAHLQK010000004">
    <property type="protein sequence ID" value="MBU5676995.1"/>
    <property type="molecule type" value="Genomic_DNA"/>
</dbReference>
<feature type="domain" description="AP2-like integrase N-terminal" evidence="1">
    <location>
        <begin position="32"/>
        <end position="63"/>
    </location>
</feature>
<comment type="caution">
    <text evidence="2">The sequence shown here is derived from an EMBL/GenBank/DDBJ whole genome shotgun (WGS) entry which is preliminary data.</text>
</comment>
<evidence type="ECO:0000259" key="1">
    <source>
        <dbReference type="Pfam" id="PF14657"/>
    </source>
</evidence>
<dbReference type="InterPro" id="IPR028259">
    <property type="entry name" value="AP2-like_int_N"/>
</dbReference>
<organism evidence="2 3">
    <name type="scientific">Alkaliphilus flagellatus</name>
    <dbReference type="NCBI Taxonomy" id="2841507"/>
    <lineage>
        <taxon>Bacteria</taxon>
        <taxon>Bacillati</taxon>
        <taxon>Bacillota</taxon>
        <taxon>Clostridia</taxon>
        <taxon>Peptostreptococcales</taxon>
        <taxon>Natronincolaceae</taxon>
        <taxon>Alkaliphilus</taxon>
    </lineage>
</organism>
<gene>
    <name evidence="2" type="ORF">KQI88_11275</name>
</gene>
<dbReference type="Pfam" id="PF14657">
    <property type="entry name" value="Arm-DNA-bind_4"/>
    <property type="match status" value="1"/>
</dbReference>
<name>A0ABS6G6C8_9FIRM</name>
<keyword evidence="2" id="KW-0238">DNA-binding</keyword>
<protein>
    <submittedName>
        <fullName evidence="2">Arm DNA-binding domain-containing protein</fullName>
    </submittedName>
</protein>
<reference evidence="2 3" key="1">
    <citation type="submission" date="2021-06" db="EMBL/GenBank/DDBJ databases">
        <authorList>
            <person name="Sun Q."/>
            <person name="Li D."/>
        </authorList>
    </citation>
    <scope>NUCLEOTIDE SEQUENCE [LARGE SCALE GENOMIC DNA]</scope>
    <source>
        <strain evidence="2 3">MSJ-5</strain>
    </source>
</reference>
<dbReference type="Proteomes" id="UP000779508">
    <property type="component" value="Unassembled WGS sequence"/>
</dbReference>
<keyword evidence="3" id="KW-1185">Reference proteome</keyword>
<sequence>MVNYNFVWSHCMTSLSRLKKGIKILLGVICVKNGKWKQRSKQGFRTKALAKKAADTRLDEMKGEFIADLSINDKGITFLEFKERYLNDLVKYKEANTIKTYRETFEHFNRLNFIPME</sequence>
<dbReference type="GO" id="GO:0003677">
    <property type="term" value="F:DNA binding"/>
    <property type="evidence" value="ECO:0007669"/>
    <property type="project" value="UniProtKB-KW"/>
</dbReference>
<dbReference type="RefSeq" id="WP_216417391.1">
    <property type="nucleotide sequence ID" value="NZ_JAHLQK010000004.1"/>
</dbReference>
<proteinExistence type="predicted"/>
<evidence type="ECO:0000313" key="3">
    <source>
        <dbReference type="Proteomes" id="UP000779508"/>
    </source>
</evidence>
<accession>A0ABS6G6C8</accession>